<evidence type="ECO:0000259" key="9">
    <source>
        <dbReference type="SMART" id="SM00013"/>
    </source>
</evidence>
<dbReference type="Gene3D" id="3.80.10.10">
    <property type="entry name" value="Ribonuclease Inhibitor"/>
    <property type="match status" value="1"/>
</dbReference>
<comment type="caution">
    <text evidence="10">The sequence shown here is derived from an EMBL/GenBank/DDBJ whole genome shotgun (WGS) entry which is preliminary data.</text>
</comment>
<evidence type="ECO:0000256" key="3">
    <source>
        <dbReference type="ARBA" id="ARBA00022692"/>
    </source>
</evidence>
<evidence type="ECO:0000256" key="7">
    <source>
        <dbReference type="ARBA" id="ARBA00023136"/>
    </source>
</evidence>
<reference evidence="10 11" key="1">
    <citation type="journal article" date="2018" name="Nat. Ecol. Evol.">
        <title>Genomic signatures of mitonuclear coevolution across populations of Tigriopus californicus.</title>
        <authorList>
            <person name="Barreto F.S."/>
            <person name="Watson E.T."/>
            <person name="Lima T.G."/>
            <person name="Willett C.S."/>
            <person name="Edmands S."/>
            <person name="Li W."/>
            <person name="Burton R.S."/>
        </authorList>
    </citation>
    <scope>NUCLEOTIDE SEQUENCE [LARGE SCALE GENOMIC DNA]</scope>
    <source>
        <strain evidence="10 11">San Diego</strain>
    </source>
</reference>
<dbReference type="AlphaFoldDB" id="A0A553NTC8"/>
<evidence type="ECO:0000256" key="6">
    <source>
        <dbReference type="ARBA" id="ARBA00022989"/>
    </source>
</evidence>
<proteinExistence type="predicted"/>
<accession>A0A553NTC8</accession>
<dbReference type="InterPro" id="IPR032675">
    <property type="entry name" value="LRR_dom_sf"/>
</dbReference>
<dbReference type="EMBL" id="VCGU01000010">
    <property type="protein sequence ID" value="TRY68692.1"/>
    <property type="molecule type" value="Genomic_DNA"/>
</dbReference>
<dbReference type="InterPro" id="IPR000372">
    <property type="entry name" value="LRRNT"/>
</dbReference>
<evidence type="ECO:0000256" key="1">
    <source>
        <dbReference type="ARBA" id="ARBA00004479"/>
    </source>
</evidence>
<dbReference type="PANTHER" id="PTHR22650:SF4">
    <property type="entry name" value="LEUCINE-RICH REPEAT AND TRANSMEMBRANE DOMAIN-CONTAINING PROTEIN 2-LIKE"/>
    <property type="match status" value="1"/>
</dbReference>
<dbReference type="SMART" id="SM00364">
    <property type="entry name" value="LRR_BAC"/>
    <property type="match status" value="3"/>
</dbReference>
<evidence type="ECO:0000256" key="4">
    <source>
        <dbReference type="ARBA" id="ARBA00022729"/>
    </source>
</evidence>
<gene>
    <name evidence="10" type="ORF">TCAL_08641</name>
</gene>
<name>A0A553NTC8_TIGCA</name>
<evidence type="ECO:0000256" key="2">
    <source>
        <dbReference type="ARBA" id="ARBA00022614"/>
    </source>
</evidence>
<dbReference type="OMA" id="SECVCEI"/>
<dbReference type="Pfam" id="PF01462">
    <property type="entry name" value="LRRNT"/>
    <property type="match status" value="1"/>
</dbReference>
<sequence>MLAFQEQFQDVSSTFCAKHEHNQWSQIVATQPSSRVSNATLIDYLHSFHQMDRTCPSECVCEIFSIVPPFKIRVDCSNLNLTELPQVVPDNTQILNVEHNQISSLSALRTNSLYQHLSKLHAANNEILTLSDLQGSPLLANKPTTIDMRGNLLTDFDLFVLEPTLRSVKSVHFDALNFMFGNNPWDCGCDSLKETQDFIYAYGSYIRDAQQMACGKSGAPKIVSARYLELCTPHHVDYLLWITILEAILLLLVCSKLIYDIVQYRRTGQLPWLARILCIGCSHSNSKSHYTRSQERRKSSFCGCGTFRRSSQQTLSLESSEPGRRFTLDAFRPRRFTSLSNIVKSSSKLTTTPPSQNNRVVRPDSQSISSLVGMELAAFENGAQTDSLA</sequence>
<keyword evidence="2" id="KW-0433">Leucine-rich repeat</keyword>
<keyword evidence="7" id="KW-0472">Membrane</keyword>
<keyword evidence="4" id="KW-0732">Signal</keyword>
<keyword evidence="5" id="KW-0130">Cell adhesion</keyword>
<dbReference type="InterPro" id="IPR052313">
    <property type="entry name" value="GPIb-IX-V_Complex"/>
</dbReference>
<dbReference type="SMART" id="SM00013">
    <property type="entry name" value="LRRNT"/>
    <property type="match status" value="1"/>
</dbReference>
<feature type="domain" description="LRRNT" evidence="9">
    <location>
        <begin position="54"/>
        <end position="94"/>
    </location>
</feature>
<comment type="subcellular location">
    <subcellularLocation>
        <location evidence="1">Membrane</location>
        <topology evidence="1">Single-pass type I membrane protein</topology>
    </subcellularLocation>
</comment>
<dbReference type="STRING" id="6832.A0A553NTC8"/>
<keyword evidence="3" id="KW-0812">Transmembrane</keyword>
<dbReference type="PANTHER" id="PTHR22650">
    <property type="entry name" value="GLYCOPROTEIN IB BETA"/>
    <property type="match status" value="1"/>
</dbReference>
<dbReference type="Proteomes" id="UP000318571">
    <property type="component" value="Chromosome 1"/>
</dbReference>
<evidence type="ECO:0000313" key="11">
    <source>
        <dbReference type="Proteomes" id="UP000318571"/>
    </source>
</evidence>
<dbReference type="SUPFAM" id="SSF52058">
    <property type="entry name" value="L domain-like"/>
    <property type="match status" value="1"/>
</dbReference>
<evidence type="ECO:0000256" key="5">
    <source>
        <dbReference type="ARBA" id="ARBA00022889"/>
    </source>
</evidence>
<keyword evidence="6" id="KW-1133">Transmembrane helix</keyword>
<keyword evidence="11" id="KW-1185">Reference proteome</keyword>
<organism evidence="10 11">
    <name type="scientific">Tigriopus californicus</name>
    <name type="common">Marine copepod</name>
    <dbReference type="NCBI Taxonomy" id="6832"/>
    <lineage>
        <taxon>Eukaryota</taxon>
        <taxon>Metazoa</taxon>
        <taxon>Ecdysozoa</taxon>
        <taxon>Arthropoda</taxon>
        <taxon>Crustacea</taxon>
        <taxon>Multicrustacea</taxon>
        <taxon>Hexanauplia</taxon>
        <taxon>Copepoda</taxon>
        <taxon>Harpacticoida</taxon>
        <taxon>Harpacticidae</taxon>
        <taxon>Tigriopus</taxon>
    </lineage>
</organism>
<dbReference type="GO" id="GO:0016020">
    <property type="term" value="C:membrane"/>
    <property type="evidence" value="ECO:0007669"/>
    <property type="project" value="UniProtKB-SubCell"/>
</dbReference>
<protein>
    <recommendedName>
        <fullName evidence="9">LRRNT domain-containing protein</fullName>
    </recommendedName>
</protein>
<keyword evidence="8" id="KW-1015">Disulfide bond</keyword>
<evidence type="ECO:0000256" key="8">
    <source>
        <dbReference type="ARBA" id="ARBA00023157"/>
    </source>
</evidence>
<evidence type="ECO:0000313" key="10">
    <source>
        <dbReference type="EMBL" id="TRY68692.1"/>
    </source>
</evidence>